<dbReference type="Proteomes" id="UP000050488">
    <property type="component" value="Unassembled WGS sequence"/>
</dbReference>
<feature type="domain" description="HTH gntR-type" evidence="4">
    <location>
        <begin position="10"/>
        <end position="78"/>
    </location>
</feature>
<dbReference type="CDD" id="cd07377">
    <property type="entry name" value="WHTH_GntR"/>
    <property type="match status" value="1"/>
</dbReference>
<dbReference type="Pfam" id="PF00392">
    <property type="entry name" value="GntR"/>
    <property type="match status" value="1"/>
</dbReference>
<reference evidence="5 6" key="1">
    <citation type="submission" date="2015-10" db="EMBL/GenBank/DDBJ databases">
        <title>Corynebacteirum lowii and Corynebacterium oculi species nova, derived from human clinical disease and and emended description of Corynebacterium mastiditis.</title>
        <authorList>
            <person name="Bernard K."/>
            <person name="Pacheco A.L."/>
            <person name="Mcdougall C."/>
            <person name="Burtx T."/>
            <person name="Weibe D."/>
            <person name="Tyler S."/>
            <person name="Olson A.B."/>
            <person name="Cnockaert M."/>
            <person name="Eguchi H."/>
            <person name="Kuwahara T."/>
            <person name="Nakayama-Imaohji H."/>
            <person name="Boudewijins M."/>
            <person name="Van Hoecke F."/>
            <person name="Bernier A.-M."/>
            <person name="Vandamme P."/>
        </authorList>
    </citation>
    <scope>NUCLEOTIDE SEQUENCE [LARGE SCALE GENOMIC DNA]</scope>
    <source>
        <strain evidence="5 6">NML 130206</strain>
    </source>
</reference>
<dbReference type="InterPro" id="IPR000524">
    <property type="entry name" value="Tscrpt_reg_HTH_GntR"/>
</dbReference>
<evidence type="ECO:0000256" key="2">
    <source>
        <dbReference type="ARBA" id="ARBA00023125"/>
    </source>
</evidence>
<gene>
    <name evidence="5" type="primary">lutR</name>
    <name evidence="5" type="ORF">Clow_01570</name>
</gene>
<dbReference type="GO" id="GO:0003677">
    <property type="term" value="F:DNA binding"/>
    <property type="evidence" value="ECO:0007669"/>
    <property type="project" value="UniProtKB-KW"/>
</dbReference>
<name>A0A0Q0YV65_9CORY</name>
<dbReference type="GO" id="GO:0003700">
    <property type="term" value="F:DNA-binding transcription factor activity"/>
    <property type="evidence" value="ECO:0007669"/>
    <property type="project" value="InterPro"/>
</dbReference>
<dbReference type="PRINTS" id="PR00035">
    <property type="entry name" value="HTHGNTR"/>
</dbReference>
<keyword evidence="1" id="KW-0805">Transcription regulation</keyword>
<dbReference type="STRING" id="1544413.Clow_01570"/>
<dbReference type="InterPro" id="IPR036390">
    <property type="entry name" value="WH_DNA-bd_sf"/>
</dbReference>
<keyword evidence="2" id="KW-0238">DNA-binding</keyword>
<evidence type="ECO:0000313" key="5">
    <source>
        <dbReference type="EMBL" id="KQB86216.1"/>
    </source>
</evidence>
<dbReference type="InterPro" id="IPR036388">
    <property type="entry name" value="WH-like_DNA-bd_sf"/>
</dbReference>
<sequence length="246" mass="27430">MPLTLHARTPSAALTAMEGIKEYIRSNQLAPGDVLPSEATLCEQLGYSRSSIREAMRILATLDIVEVRHGYGTYVSQMSLEPLVNGLIFRTVLEAERSFDGLISLVDAREALDISLGRQLIAALDEQTERKLRVLVDTMRENNDGDVSFAEQDQEFHNLLMAGVSNPLIQELTEVFRRVHTAVAPALGLDHSHSVQNTADTHVEILDALHDGDVLVYEEAVRKHYQPLRTMIEEQAKARGFSQEEP</sequence>
<keyword evidence="6" id="KW-1185">Reference proteome</keyword>
<dbReference type="PROSITE" id="PS50949">
    <property type="entry name" value="HTH_GNTR"/>
    <property type="match status" value="1"/>
</dbReference>
<dbReference type="InterPro" id="IPR008920">
    <property type="entry name" value="TF_FadR/GntR_C"/>
</dbReference>
<evidence type="ECO:0000313" key="6">
    <source>
        <dbReference type="Proteomes" id="UP000050488"/>
    </source>
</evidence>
<protein>
    <submittedName>
        <fullName evidence="5">HTH-type transcriptional regulator LutR</fullName>
    </submittedName>
</protein>
<accession>A0A0Q0YV65</accession>
<dbReference type="Gene3D" id="1.20.120.530">
    <property type="entry name" value="GntR ligand-binding domain-like"/>
    <property type="match status" value="1"/>
</dbReference>
<dbReference type="SMART" id="SM00345">
    <property type="entry name" value="HTH_GNTR"/>
    <property type="match status" value="1"/>
</dbReference>
<keyword evidence="3" id="KW-0804">Transcription</keyword>
<dbReference type="PANTHER" id="PTHR43537">
    <property type="entry name" value="TRANSCRIPTIONAL REGULATOR, GNTR FAMILY"/>
    <property type="match status" value="1"/>
</dbReference>
<dbReference type="SUPFAM" id="SSF46785">
    <property type="entry name" value="Winged helix' DNA-binding domain"/>
    <property type="match status" value="1"/>
</dbReference>
<evidence type="ECO:0000256" key="1">
    <source>
        <dbReference type="ARBA" id="ARBA00023015"/>
    </source>
</evidence>
<dbReference type="Gene3D" id="1.10.10.10">
    <property type="entry name" value="Winged helix-like DNA-binding domain superfamily/Winged helix DNA-binding domain"/>
    <property type="match status" value="1"/>
</dbReference>
<dbReference type="PANTHER" id="PTHR43537:SF5">
    <property type="entry name" value="UXU OPERON TRANSCRIPTIONAL REGULATOR"/>
    <property type="match status" value="1"/>
</dbReference>
<dbReference type="SMART" id="SM00895">
    <property type="entry name" value="FCD"/>
    <property type="match status" value="1"/>
</dbReference>
<dbReference type="EMBL" id="LKEV01000004">
    <property type="protein sequence ID" value="KQB86216.1"/>
    <property type="molecule type" value="Genomic_DNA"/>
</dbReference>
<dbReference type="PATRIC" id="fig|1544413.3.peg.1572"/>
<dbReference type="SUPFAM" id="SSF48008">
    <property type="entry name" value="GntR ligand-binding domain-like"/>
    <property type="match status" value="1"/>
</dbReference>
<dbReference type="RefSeq" id="WP_055178182.1">
    <property type="nucleotide sequence ID" value="NZ_JAUSQY010000001.1"/>
</dbReference>
<evidence type="ECO:0000256" key="3">
    <source>
        <dbReference type="ARBA" id="ARBA00023163"/>
    </source>
</evidence>
<proteinExistence type="predicted"/>
<dbReference type="AlphaFoldDB" id="A0A0Q0YV65"/>
<evidence type="ECO:0000259" key="4">
    <source>
        <dbReference type="PROSITE" id="PS50949"/>
    </source>
</evidence>
<organism evidence="5 6">
    <name type="scientific">Corynebacterium lowii</name>
    <dbReference type="NCBI Taxonomy" id="1544413"/>
    <lineage>
        <taxon>Bacteria</taxon>
        <taxon>Bacillati</taxon>
        <taxon>Actinomycetota</taxon>
        <taxon>Actinomycetes</taxon>
        <taxon>Mycobacteriales</taxon>
        <taxon>Corynebacteriaceae</taxon>
        <taxon>Corynebacterium</taxon>
    </lineage>
</organism>
<comment type="caution">
    <text evidence="5">The sequence shown here is derived from an EMBL/GenBank/DDBJ whole genome shotgun (WGS) entry which is preliminary data.</text>
</comment>
<dbReference type="InterPro" id="IPR011711">
    <property type="entry name" value="GntR_C"/>
</dbReference>
<dbReference type="Pfam" id="PF07729">
    <property type="entry name" value="FCD"/>
    <property type="match status" value="1"/>
</dbReference>